<name>A0AAV8QBL6_ENSVE</name>
<organism evidence="1 2">
    <name type="scientific">Ensete ventricosum</name>
    <name type="common">Abyssinian banana</name>
    <name type="synonym">Musa ensete</name>
    <dbReference type="NCBI Taxonomy" id="4639"/>
    <lineage>
        <taxon>Eukaryota</taxon>
        <taxon>Viridiplantae</taxon>
        <taxon>Streptophyta</taxon>
        <taxon>Embryophyta</taxon>
        <taxon>Tracheophyta</taxon>
        <taxon>Spermatophyta</taxon>
        <taxon>Magnoliopsida</taxon>
        <taxon>Liliopsida</taxon>
        <taxon>Zingiberales</taxon>
        <taxon>Musaceae</taxon>
        <taxon>Ensete</taxon>
    </lineage>
</organism>
<sequence>MNPSSWANAKTDDSYLMADGLAICVTKTFGWYMEMDRFQKCAVESLKKLPVRRVHHGRLRLPPLNSLLVPSNTSRRVSWSVTAALSHVLRSSILEAFSSSSPDADCISAVEQLLAVPELCLPLPGDSNDPAKVETFSTASMATVRERA</sequence>
<reference evidence="1 2" key="1">
    <citation type="submission" date="2022-12" db="EMBL/GenBank/DDBJ databases">
        <title>Chromosome-scale assembly of the Ensete ventricosum genome.</title>
        <authorList>
            <person name="Dussert Y."/>
            <person name="Stocks J."/>
            <person name="Wendawek A."/>
            <person name="Woldeyes F."/>
            <person name="Nichols R.A."/>
            <person name="Borrell J.S."/>
        </authorList>
    </citation>
    <scope>NUCLEOTIDE SEQUENCE [LARGE SCALE GENOMIC DNA]</scope>
    <source>
        <strain evidence="2">cv. Maze</strain>
        <tissue evidence="1">Seeds</tissue>
    </source>
</reference>
<gene>
    <name evidence="1" type="ORF">OPV22_026073</name>
</gene>
<comment type="caution">
    <text evidence="1">The sequence shown here is derived from an EMBL/GenBank/DDBJ whole genome shotgun (WGS) entry which is preliminary data.</text>
</comment>
<evidence type="ECO:0000313" key="2">
    <source>
        <dbReference type="Proteomes" id="UP001222027"/>
    </source>
</evidence>
<evidence type="ECO:0000313" key="1">
    <source>
        <dbReference type="EMBL" id="KAJ8471730.1"/>
    </source>
</evidence>
<dbReference type="AlphaFoldDB" id="A0AAV8QBL6"/>
<dbReference type="EMBL" id="JAQQAF010000007">
    <property type="protein sequence ID" value="KAJ8471730.1"/>
    <property type="molecule type" value="Genomic_DNA"/>
</dbReference>
<dbReference type="Proteomes" id="UP001222027">
    <property type="component" value="Unassembled WGS sequence"/>
</dbReference>
<accession>A0AAV8QBL6</accession>
<proteinExistence type="predicted"/>
<protein>
    <submittedName>
        <fullName evidence="1">Uncharacterized protein</fullName>
    </submittedName>
</protein>
<keyword evidence="2" id="KW-1185">Reference proteome</keyword>